<accession>A0ABQ7AKE4</accession>
<protein>
    <submittedName>
        <fullName evidence="2">Uncharacterized protein</fullName>
    </submittedName>
</protein>
<feature type="compositionally biased region" description="Polar residues" evidence="1">
    <location>
        <begin position="1"/>
        <end position="10"/>
    </location>
</feature>
<reference evidence="2 3" key="1">
    <citation type="journal article" date="2020" name="BMC Genomics">
        <title>Intraspecific diversification of the crop wild relative Brassica cretica Lam. using demographic model selection.</title>
        <authorList>
            <person name="Kioukis A."/>
            <person name="Michalopoulou V.A."/>
            <person name="Briers L."/>
            <person name="Pirintsos S."/>
            <person name="Studholme D.J."/>
            <person name="Pavlidis P."/>
            <person name="Sarris P.F."/>
        </authorList>
    </citation>
    <scope>NUCLEOTIDE SEQUENCE [LARGE SCALE GENOMIC DNA]</scope>
    <source>
        <strain evidence="3">cv. PFS-1207/04</strain>
    </source>
</reference>
<evidence type="ECO:0000313" key="2">
    <source>
        <dbReference type="EMBL" id="KAF3498040.1"/>
    </source>
</evidence>
<keyword evidence="3" id="KW-1185">Reference proteome</keyword>
<sequence>MSTFDFSSSKPGKKVGEAGQASEEGQPPTRLKDAEPDLVLMEVENKVETLAPPEDNHNTNDASDLVTKPVGEIEKTFFPLMPSVLNSSIIVDFDLFCRRSLLPSFSTVIDLDILRCR</sequence>
<gene>
    <name evidence="2" type="ORF">DY000_02052513</name>
</gene>
<name>A0ABQ7AKE4_BRACR</name>
<dbReference type="EMBL" id="QGKV02002055">
    <property type="protein sequence ID" value="KAF3498040.1"/>
    <property type="molecule type" value="Genomic_DNA"/>
</dbReference>
<organism evidence="2 3">
    <name type="scientific">Brassica cretica</name>
    <name type="common">Mustard</name>
    <dbReference type="NCBI Taxonomy" id="69181"/>
    <lineage>
        <taxon>Eukaryota</taxon>
        <taxon>Viridiplantae</taxon>
        <taxon>Streptophyta</taxon>
        <taxon>Embryophyta</taxon>
        <taxon>Tracheophyta</taxon>
        <taxon>Spermatophyta</taxon>
        <taxon>Magnoliopsida</taxon>
        <taxon>eudicotyledons</taxon>
        <taxon>Gunneridae</taxon>
        <taxon>Pentapetalae</taxon>
        <taxon>rosids</taxon>
        <taxon>malvids</taxon>
        <taxon>Brassicales</taxon>
        <taxon>Brassicaceae</taxon>
        <taxon>Brassiceae</taxon>
        <taxon>Brassica</taxon>
    </lineage>
</organism>
<proteinExistence type="predicted"/>
<feature type="region of interest" description="Disordered" evidence="1">
    <location>
        <begin position="1"/>
        <end position="33"/>
    </location>
</feature>
<comment type="caution">
    <text evidence="2">The sequence shown here is derived from an EMBL/GenBank/DDBJ whole genome shotgun (WGS) entry which is preliminary data.</text>
</comment>
<dbReference type="Proteomes" id="UP000266723">
    <property type="component" value="Unassembled WGS sequence"/>
</dbReference>
<evidence type="ECO:0000256" key="1">
    <source>
        <dbReference type="SAM" id="MobiDB-lite"/>
    </source>
</evidence>
<evidence type="ECO:0000313" key="3">
    <source>
        <dbReference type="Proteomes" id="UP000266723"/>
    </source>
</evidence>